<comment type="caution">
    <text evidence="3">The sequence shown here is derived from an EMBL/GenBank/DDBJ whole genome shotgun (WGS) entry which is preliminary data.</text>
</comment>
<evidence type="ECO:0000313" key="3">
    <source>
        <dbReference type="EMBL" id="GAA5145878.1"/>
    </source>
</evidence>
<dbReference type="Proteomes" id="UP001500221">
    <property type="component" value="Unassembled WGS sequence"/>
</dbReference>
<dbReference type="RefSeq" id="WP_345456648.1">
    <property type="nucleotide sequence ID" value="NZ_BAABKG010000002.1"/>
</dbReference>
<evidence type="ECO:0000313" key="4">
    <source>
        <dbReference type="Proteomes" id="UP001500221"/>
    </source>
</evidence>
<evidence type="ECO:0000259" key="2">
    <source>
        <dbReference type="Pfam" id="PF25547"/>
    </source>
</evidence>
<protein>
    <recommendedName>
        <fullName evidence="2">Outer membrane channel protein CpnT-like N-terminal domain-containing protein</fullName>
    </recommendedName>
</protein>
<dbReference type="EMBL" id="BAABKG010000002">
    <property type="protein sequence ID" value="GAA5145878.1"/>
    <property type="molecule type" value="Genomic_DNA"/>
</dbReference>
<accession>A0ABP9PFP5</accession>
<evidence type="ECO:0000256" key="1">
    <source>
        <dbReference type="SAM" id="MobiDB-lite"/>
    </source>
</evidence>
<organism evidence="3 4">
    <name type="scientific">Nocardioides marinquilinus</name>
    <dbReference type="NCBI Taxonomy" id="1210400"/>
    <lineage>
        <taxon>Bacteria</taxon>
        <taxon>Bacillati</taxon>
        <taxon>Actinomycetota</taxon>
        <taxon>Actinomycetes</taxon>
        <taxon>Propionibacteriales</taxon>
        <taxon>Nocardioidaceae</taxon>
        <taxon>Nocardioides</taxon>
    </lineage>
</organism>
<gene>
    <name evidence="3" type="ORF">GCM10023340_15930</name>
</gene>
<reference evidence="4" key="1">
    <citation type="journal article" date="2019" name="Int. J. Syst. Evol. Microbiol.">
        <title>The Global Catalogue of Microorganisms (GCM) 10K type strain sequencing project: providing services to taxonomists for standard genome sequencing and annotation.</title>
        <authorList>
            <consortium name="The Broad Institute Genomics Platform"/>
            <consortium name="The Broad Institute Genome Sequencing Center for Infectious Disease"/>
            <person name="Wu L."/>
            <person name="Ma J."/>
        </authorList>
    </citation>
    <scope>NUCLEOTIDE SEQUENCE [LARGE SCALE GENOMIC DNA]</scope>
    <source>
        <strain evidence="4">JCM 18459</strain>
    </source>
</reference>
<keyword evidence="4" id="KW-1185">Reference proteome</keyword>
<feature type="domain" description="Outer membrane channel protein CpnT-like N-terminal" evidence="2">
    <location>
        <begin position="145"/>
        <end position="258"/>
    </location>
</feature>
<dbReference type="Pfam" id="PF25547">
    <property type="entry name" value="WXG100_2"/>
    <property type="match status" value="1"/>
</dbReference>
<proteinExistence type="predicted"/>
<dbReference type="InterPro" id="IPR057746">
    <property type="entry name" value="CpnT-like_N"/>
</dbReference>
<sequence>MSHVDVDGVGYREASGVLAAANRAGAGYAAALGDGLAGTGAMAGDSSFASHFSPAYDEAAGAVVSAVDVAVEALGSLAALSWHSIENHRRADAASVLGGADGSTLEPPAALALAAAPDTPPPPPSEGGDPSSLPGWANAILDHLEGFLWPDADVDRLRAAATTWRTAGDHVDDLNDRLLESSNHLWRERSPEVPLALEVLEGLGRSLFDIACACRELATACDDYADAVEAQREAILELVRDLIRDAILIATAGFIIGFVTGGGSNAVAAYINSGKLAAETPKFIAILDTLRAAAAVSCAGLGKTTTNVWAVSVDVAHLARATPVVSAATHAPAVVPRIGGAERIYGVSTVRDAGAVARMRRIIGDPRRLDPHSLQGMDRRDLEDLMSHWKSRPSSDGVGIVYEDPVLRGRQIRVMEGYPPGSRPDPITLGDYVQVSQNGDKTKVALKGNPTL</sequence>
<feature type="region of interest" description="Disordered" evidence="1">
    <location>
        <begin position="114"/>
        <end position="134"/>
    </location>
</feature>
<name>A0ABP9PFP5_9ACTN</name>